<reference evidence="2 3" key="1">
    <citation type="submission" date="2018-11" db="EMBL/GenBank/DDBJ databases">
        <authorList>
            <person name="Li F."/>
        </authorList>
    </citation>
    <scope>NUCLEOTIDE SEQUENCE [LARGE SCALE GENOMIC DNA]</scope>
    <source>
        <strain evidence="2 3">KIS18-7</strain>
    </source>
</reference>
<organism evidence="2 3">
    <name type="scientific">Nocardioides marmorisolisilvae</name>
    <dbReference type="NCBI Taxonomy" id="1542737"/>
    <lineage>
        <taxon>Bacteria</taxon>
        <taxon>Bacillati</taxon>
        <taxon>Actinomycetota</taxon>
        <taxon>Actinomycetes</taxon>
        <taxon>Propionibacteriales</taxon>
        <taxon>Nocardioidaceae</taxon>
        <taxon>Nocardioides</taxon>
    </lineage>
</organism>
<feature type="signal peptide" evidence="1">
    <location>
        <begin position="1"/>
        <end position="28"/>
    </location>
</feature>
<proteinExistence type="predicted"/>
<sequence>MNLRRLPVALTIAAALAVPLTGLMPAYAAPAAAPVFSNLDSTSAGHLTGTIDSTGVPEIYVRFANTTGVQYRHVTLGGDSDTFDLPTWGYAGSTSIYALACPTADPASPDCSPETVVGTFTPTDLVPTVTWSADDKIGPAEQVTVGTVTDPGGGGLLFAQFDNDIPIPDPPRFALTDGAVANLEDGAGVMTAWRCDDLNTDQCAVFDPASPFYDIEQHLHLTFDPVTKITGNNPTTTVQYTNARSGTYDLTWHLERPGHPDPGVTGSVTGGTITAGALAPIMIDGADLPTSGTYVLKGSLTVHGDVSGFDGDYVQALDGSVAVSPTITVDHTGPPMTSVTASPTTIYPLVKDSTKYKSSTTFSILGTGVPNVVAVNLYKRVGTTDTFQRTLTLKPGSTSVRATATWSGLLAGSVPAPAGTYVVKLLDADGNAASKIGTVTVSGKKLVTKTWTKTVTPVGSLSGSTVARCSTLRTPSLRGWFKSLGYYANTRCASQTTADSLIRTAHAVILPSSGVVQYVDIRVDTYGGAARAKPGSKIRVRYLTTSKKWVSTRTLAGTLGTHKGETHSTSGLVFSDHSFGWGMYTGYGYQYDVKSFTIVLHYKVLG</sequence>
<protein>
    <recommendedName>
        <fullName evidence="4">FlgD Ig-like domain-containing protein</fullName>
    </recommendedName>
</protein>
<dbReference type="Proteomes" id="UP000277094">
    <property type="component" value="Unassembled WGS sequence"/>
</dbReference>
<evidence type="ECO:0000313" key="2">
    <source>
        <dbReference type="EMBL" id="RNL80875.1"/>
    </source>
</evidence>
<keyword evidence="3" id="KW-1185">Reference proteome</keyword>
<keyword evidence="1" id="KW-0732">Signal</keyword>
<comment type="caution">
    <text evidence="2">The sequence shown here is derived from an EMBL/GenBank/DDBJ whole genome shotgun (WGS) entry which is preliminary data.</text>
</comment>
<gene>
    <name evidence="2" type="ORF">EFL95_00345</name>
</gene>
<evidence type="ECO:0000256" key="1">
    <source>
        <dbReference type="SAM" id="SignalP"/>
    </source>
</evidence>
<evidence type="ECO:0008006" key="4">
    <source>
        <dbReference type="Google" id="ProtNLM"/>
    </source>
</evidence>
<name>A0A3N0DZ33_9ACTN</name>
<evidence type="ECO:0000313" key="3">
    <source>
        <dbReference type="Proteomes" id="UP000277094"/>
    </source>
</evidence>
<dbReference type="OrthoDB" id="3787763at2"/>
<dbReference type="RefSeq" id="WP_123232082.1">
    <property type="nucleotide sequence ID" value="NZ_RJSG01000001.1"/>
</dbReference>
<dbReference type="AlphaFoldDB" id="A0A3N0DZ33"/>
<feature type="chain" id="PRO_5018052340" description="FlgD Ig-like domain-containing protein" evidence="1">
    <location>
        <begin position="29"/>
        <end position="606"/>
    </location>
</feature>
<dbReference type="EMBL" id="RJSG01000001">
    <property type="protein sequence ID" value="RNL80875.1"/>
    <property type="molecule type" value="Genomic_DNA"/>
</dbReference>
<accession>A0A3N0DZ33</accession>